<feature type="domain" description="Aspartate/glutamate/uridylate kinase" evidence="10">
    <location>
        <begin position="1"/>
        <end position="244"/>
    </location>
</feature>
<comment type="pathway">
    <text evidence="9">Amino-acid biosynthesis; L-arginine biosynthesis.</text>
</comment>
<comment type="caution">
    <text evidence="11">The sequence shown here is derived from an EMBL/GenBank/DDBJ whole genome shotgun (WGS) entry which is preliminary data.</text>
</comment>
<keyword evidence="1 9" id="KW-0963">Cytoplasm</keyword>
<feature type="site" description="Transition state stabilizer" evidence="9">
    <location>
        <position position="227"/>
    </location>
</feature>
<evidence type="ECO:0000256" key="4">
    <source>
        <dbReference type="ARBA" id="ARBA00022679"/>
    </source>
</evidence>
<dbReference type="EC" id="2.7.2.19" evidence="9"/>
<keyword evidence="3 9" id="KW-0028">Amino-acid biosynthesis</keyword>
<dbReference type="SUPFAM" id="SSF53633">
    <property type="entry name" value="Carbamate kinase-like"/>
    <property type="match status" value="1"/>
</dbReference>
<evidence type="ECO:0000256" key="5">
    <source>
        <dbReference type="ARBA" id="ARBA00022741"/>
    </source>
</evidence>
<comment type="subcellular location">
    <subcellularLocation>
        <location evidence="9">Cytoplasm</location>
    </subcellularLocation>
</comment>
<dbReference type="PANTHER" id="PTHR23342:SF0">
    <property type="entry name" value="N-ACETYLGLUTAMATE SYNTHASE, MITOCHONDRIAL"/>
    <property type="match status" value="1"/>
</dbReference>
<evidence type="ECO:0000256" key="9">
    <source>
        <dbReference type="HAMAP-Rule" id="MF_02082"/>
    </source>
</evidence>
<dbReference type="GO" id="GO:0005524">
    <property type="term" value="F:ATP binding"/>
    <property type="evidence" value="ECO:0007669"/>
    <property type="project" value="UniProtKB-KW"/>
</dbReference>
<dbReference type="InterPro" id="IPR004662">
    <property type="entry name" value="AcgluKinase_fam"/>
</dbReference>
<feature type="binding site" evidence="9">
    <location>
        <position position="170"/>
    </location>
    <ligand>
        <name>substrate</name>
    </ligand>
</feature>
<reference evidence="11" key="1">
    <citation type="journal article" date="2020" name="mSystems">
        <title>Genome- and Community-Level Interaction Insights into Carbon Utilization and Element Cycling Functions of Hydrothermarchaeota in Hydrothermal Sediment.</title>
        <authorList>
            <person name="Zhou Z."/>
            <person name="Liu Y."/>
            <person name="Xu W."/>
            <person name="Pan J."/>
            <person name="Luo Z.H."/>
            <person name="Li M."/>
        </authorList>
    </citation>
    <scope>NUCLEOTIDE SEQUENCE [LARGE SCALE GENOMIC DNA]</scope>
    <source>
        <strain evidence="11">SpSt-732</strain>
    </source>
</reference>
<feature type="binding site" evidence="9">
    <location>
        <position position="65"/>
    </location>
    <ligand>
        <name>substrate</name>
    </ligand>
</feature>
<dbReference type="NCBIfam" id="TIGR00761">
    <property type="entry name" value="argB"/>
    <property type="match status" value="1"/>
</dbReference>
<comment type="catalytic activity">
    <reaction evidence="9">
        <text>[amino-group carrier protein]-C-terminal-gamma-(L-glutamyl)-L-glutamate + ATP = [amino-group carrier protein]-C-terminal-gamma-(5-phospho-L-glutamyl)-L-glutamate + ADP</text>
        <dbReference type="Rhea" id="RHEA:52632"/>
        <dbReference type="Rhea" id="RHEA-COMP:13311"/>
        <dbReference type="Rhea" id="RHEA-COMP:13313"/>
        <dbReference type="ChEBI" id="CHEBI:30616"/>
        <dbReference type="ChEBI" id="CHEBI:136714"/>
        <dbReference type="ChEBI" id="CHEBI:136717"/>
        <dbReference type="ChEBI" id="CHEBI:456216"/>
        <dbReference type="EC" id="2.7.2.19"/>
    </reaction>
</comment>
<evidence type="ECO:0000256" key="1">
    <source>
        <dbReference type="ARBA" id="ARBA00022490"/>
    </source>
</evidence>
<evidence type="ECO:0000256" key="2">
    <source>
        <dbReference type="ARBA" id="ARBA00022571"/>
    </source>
</evidence>
<keyword evidence="7 9" id="KW-0067">ATP-binding</keyword>
<dbReference type="GO" id="GO:0019878">
    <property type="term" value="P:lysine biosynthetic process via aminoadipic acid"/>
    <property type="evidence" value="ECO:0007669"/>
    <property type="project" value="UniProtKB-UniRule"/>
</dbReference>
<dbReference type="InterPro" id="IPR036393">
    <property type="entry name" value="AceGlu_kinase-like_sf"/>
</dbReference>
<dbReference type="Pfam" id="PF00696">
    <property type="entry name" value="AA_kinase"/>
    <property type="match status" value="1"/>
</dbReference>
<evidence type="ECO:0000256" key="6">
    <source>
        <dbReference type="ARBA" id="ARBA00022777"/>
    </source>
</evidence>
<proteinExistence type="inferred from homology"/>
<dbReference type="PIRSF" id="PIRSF000728">
    <property type="entry name" value="NAGK"/>
    <property type="match status" value="1"/>
</dbReference>
<keyword evidence="8 9" id="KW-0457">Lysine biosynthesis</keyword>
<evidence type="ECO:0000313" key="11">
    <source>
        <dbReference type="EMBL" id="HGI87525.1"/>
    </source>
</evidence>
<dbReference type="HAMAP" id="MF_02082">
    <property type="entry name" value="LysZ"/>
    <property type="match status" value="1"/>
</dbReference>
<dbReference type="UniPathway" id="UPA00033">
    <property type="reaction ID" value="UER00036"/>
</dbReference>
<name>A0A7C4FE96_9CREN</name>
<accession>A0A7C4FE96</accession>
<dbReference type="UniPathway" id="UPA00068"/>
<dbReference type="NCBIfam" id="NF010659">
    <property type="entry name" value="PRK14058.1-1"/>
    <property type="match status" value="1"/>
</dbReference>
<dbReference type="GO" id="GO:0005737">
    <property type="term" value="C:cytoplasm"/>
    <property type="evidence" value="ECO:0007669"/>
    <property type="project" value="UniProtKB-SubCell"/>
</dbReference>
<evidence type="ECO:0000259" key="10">
    <source>
        <dbReference type="Pfam" id="PF00696"/>
    </source>
</evidence>
<gene>
    <name evidence="9" type="primary">lysZ</name>
    <name evidence="11" type="ORF">ENV14_03935</name>
</gene>
<evidence type="ECO:0000256" key="8">
    <source>
        <dbReference type="ARBA" id="ARBA00023154"/>
    </source>
</evidence>
<keyword evidence="5 9" id="KW-0547">Nucleotide-binding</keyword>
<dbReference type="EC" id="2.7.2.17" evidence="9"/>
<dbReference type="NCBIfam" id="NF010662">
    <property type="entry name" value="PRK14058.1-4"/>
    <property type="match status" value="1"/>
</dbReference>
<comment type="catalytic activity">
    <reaction evidence="9">
        <text>[amino-group carrier protein]-C-terminal-N-(1,4-dicarboxybutan-1-yl)-L-glutamine + ATP = [amino-group carrier protein]-C-terminal-N-(1-carboxy-5-phosphooxy-5-oxopentan-1-yl)-L-glutamine + ADP</text>
        <dbReference type="Rhea" id="RHEA:41944"/>
        <dbReference type="Rhea" id="RHEA-COMP:9694"/>
        <dbReference type="Rhea" id="RHEA-COMP:9712"/>
        <dbReference type="ChEBI" id="CHEBI:30616"/>
        <dbReference type="ChEBI" id="CHEBI:78499"/>
        <dbReference type="ChEBI" id="CHEBI:78503"/>
        <dbReference type="ChEBI" id="CHEBI:456216"/>
        <dbReference type="EC" id="2.7.2.17"/>
    </reaction>
</comment>
<keyword evidence="6 9" id="KW-0418">Kinase</keyword>
<feature type="site" description="Transition state stabilizer" evidence="9">
    <location>
        <position position="6"/>
    </location>
</feature>
<comment type="similarity">
    <text evidence="9">Belongs to the acetylglutamate kinase family. LysZ subfamily.</text>
</comment>
<keyword evidence="2 9" id="KW-0055">Arginine biosynthesis</keyword>
<sequence length="267" mass="28047">MVIVVKAGGRALERNVDGIAKDLAEVGKRERVVFVHGGGDVVTEVSKKLGVEPKFVTSPEGIRSRYTDEKELEVYVMVMAGKINKQIVSKLIASGAQAIGISGADGPTLIAERKKRIVIVDERGRKRVIDGGYTGRIVKVEPKLLQTLLDSGFAVVVAPIAIDVEGTLLNVDGDQAAYAIATALKASELIILTDVEGVIIGGEVVRELKSSEAERALASIGPGMNRKVMLAGKAVEEGVKRVVISSGVVEKPVTKALSGAGTIISQG</sequence>
<comment type="pathway">
    <text evidence="9">Amino-acid biosynthesis; L-lysine biosynthesis via AAA pathway; L-lysine from L-alpha-aminoadipate (Thermus route): step 2/5.</text>
</comment>
<comment type="function">
    <text evidence="9">Involved in both the arginine and lysine biosynthetic pathways. Phosphorylates the LysW-bound precursors glutamate (for arginine biosynthesis), respectively alpha-aminoadipate (for lysine biosynthesis).</text>
</comment>
<dbReference type="GO" id="GO:0042450">
    <property type="term" value="P:L-arginine biosynthetic process via ornithine"/>
    <property type="evidence" value="ECO:0007669"/>
    <property type="project" value="UniProtKB-UniRule"/>
</dbReference>
<dbReference type="Gene3D" id="3.40.1160.10">
    <property type="entry name" value="Acetylglutamate kinase-like"/>
    <property type="match status" value="1"/>
</dbReference>
<keyword evidence="4 9" id="KW-0808">Transferase</keyword>
<organism evidence="11">
    <name type="scientific">Ignisphaera aggregans</name>
    <dbReference type="NCBI Taxonomy" id="334771"/>
    <lineage>
        <taxon>Archaea</taxon>
        <taxon>Thermoproteota</taxon>
        <taxon>Thermoprotei</taxon>
        <taxon>Desulfurococcales</taxon>
        <taxon>Desulfurococcaceae</taxon>
        <taxon>Ignisphaera</taxon>
    </lineage>
</organism>
<dbReference type="EMBL" id="DTFF01000038">
    <property type="protein sequence ID" value="HGI87525.1"/>
    <property type="molecule type" value="Genomic_DNA"/>
</dbReference>
<dbReference type="GO" id="GO:0003991">
    <property type="term" value="F:acetylglutamate kinase activity"/>
    <property type="evidence" value="ECO:0007669"/>
    <property type="project" value="TreeGrafter"/>
</dbReference>
<dbReference type="InterPro" id="IPR001048">
    <property type="entry name" value="Asp/Glu/Uridylate_kinase"/>
</dbReference>
<feature type="binding site" evidence="9">
    <location>
        <begin position="38"/>
        <end position="39"/>
    </location>
    <ligand>
        <name>substrate</name>
    </ligand>
</feature>
<evidence type="ECO:0000256" key="3">
    <source>
        <dbReference type="ARBA" id="ARBA00022605"/>
    </source>
</evidence>
<dbReference type="InterPro" id="IPR037529">
    <property type="entry name" value="LysZ"/>
</dbReference>
<protein>
    <recommendedName>
        <fullName evidence="9">Putative [LysW]-aminoadipate/[LysW]-glutamate kinase</fullName>
        <ecNumber evidence="9">2.7.2.17</ecNumber>
        <ecNumber evidence="9">2.7.2.19</ecNumber>
    </recommendedName>
</protein>
<evidence type="ECO:0000256" key="7">
    <source>
        <dbReference type="ARBA" id="ARBA00022840"/>
    </source>
</evidence>
<dbReference type="AlphaFoldDB" id="A0A7C4FE96"/>
<dbReference type="PANTHER" id="PTHR23342">
    <property type="entry name" value="N-ACETYLGLUTAMATE SYNTHASE"/>
    <property type="match status" value="1"/>
</dbReference>